<evidence type="ECO:0000256" key="4">
    <source>
        <dbReference type="ARBA" id="ARBA00022741"/>
    </source>
</evidence>
<keyword evidence="12" id="KW-1185">Reference proteome</keyword>
<dbReference type="OrthoDB" id="5728337at2"/>
<keyword evidence="5 9" id="KW-1133">Transmembrane helix</keyword>
<proteinExistence type="predicted"/>
<protein>
    <submittedName>
        <fullName evidence="11">Predicted metal-dependent phosphohydrolase, HD superfamily</fullName>
    </submittedName>
</protein>
<keyword evidence="3 9" id="KW-0812">Transmembrane</keyword>
<evidence type="ECO:0000313" key="12">
    <source>
        <dbReference type="Proteomes" id="UP000199448"/>
    </source>
</evidence>
<evidence type="ECO:0000256" key="3">
    <source>
        <dbReference type="ARBA" id="ARBA00022692"/>
    </source>
</evidence>
<feature type="coiled-coil region" evidence="8">
    <location>
        <begin position="177"/>
        <end position="208"/>
    </location>
</feature>
<reference evidence="11 12" key="1">
    <citation type="submission" date="2016-10" db="EMBL/GenBank/DDBJ databases">
        <authorList>
            <person name="de Groot N.N."/>
        </authorList>
    </citation>
    <scope>NUCLEOTIDE SEQUENCE [LARGE SCALE GENOMIC DNA]</scope>
    <source>
        <strain evidence="11 12">DSM 23553</strain>
    </source>
</reference>
<dbReference type="GO" id="GO:0005886">
    <property type="term" value="C:plasma membrane"/>
    <property type="evidence" value="ECO:0007669"/>
    <property type="project" value="UniProtKB-SubCell"/>
</dbReference>
<keyword evidence="7 9" id="KW-0472">Membrane</keyword>
<name>A0A1H5LIC0_9FLAO</name>
<dbReference type="GO" id="GO:0051607">
    <property type="term" value="P:defense response to virus"/>
    <property type="evidence" value="ECO:0007669"/>
    <property type="project" value="UniProtKB-KW"/>
</dbReference>
<gene>
    <name evidence="11" type="ORF">SAMN04488034_102300</name>
</gene>
<dbReference type="RefSeq" id="WP_093112628.1">
    <property type="nucleotide sequence ID" value="NZ_FNGG01000002.1"/>
</dbReference>
<accession>A0A1H5LIC0</accession>
<dbReference type="InterPro" id="IPR043760">
    <property type="entry name" value="PycTM_dom"/>
</dbReference>
<dbReference type="SUPFAM" id="SSF109604">
    <property type="entry name" value="HD-domain/PDEase-like"/>
    <property type="match status" value="1"/>
</dbReference>
<evidence type="ECO:0000256" key="6">
    <source>
        <dbReference type="ARBA" id="ARBA00023118"/>
    </source>
</evidence>
<keyword evidence="4" id="KW-0547">Nucleotide-binding</keyword>
<dbReference type="Gene3D" id="1.10.3210.10">
    <property type="entry name" value="Hypothetical protein af1432"/>
    <property type="match status" value="1"/>
</dbReference>
<comment type="subcellular location">
    <subcellularLocation>
        <location evidence="1">Cell membrane</location>
    </subcellularLocation>
</comment>
<dbReference type="Pfam" id="PF01966">
    <property type="entry name" value="HD"/>
    <property type="match status" value="1"/>
</dbReference>
<evidence type="ECO:0000313" key="11">
    <source>
        <dbReference type="EMBL" id="SEE76785.1"/>
    </source>
</evidence>
<dbReference type="Pfam" id="PF18967">
    <property type="entry name" value="PycTM"/>
    <property type="match status" value="1"/>
</dbReference>
<sequence length="395" mass="46166">MTPLVEKAEKFVKKLFREKLPNTFIYHNFKHTQRVAKSTNELIEKSEIHVKQKEALLLAAWLHDTGYTETYSGHEEKSIEIANDWLRKNGADEELISDVSRCIRATKMSVEPSDLLEKIIKDADTSHLAQDYFSDVSELLRQELRLQHIKNFGAQEWVEQNIKLFTQKHQFYTDHALKKWKEQKDKNLQDLLEKERKIKKKIAKEETKAKLKVKYKDKSPDRGIQTLFRVTMRNHLKLSDIADAKANILLSVNAIIISLMIANLIPDLTAPTPDYHLMIPTLVLICFSVASIIGAIMSTRPDITTGEFTREQVKKREVNVLFFGNFHRMPYDQFEWAMNEIIHDHSYVYESLMKDLYLLGVVLNRKYRLLRITYNIFMVGIILSVLSFIVTYYVV</sequence>
<organism evidence="11 12">
    <name type="scientific">Salinimicrobium catena</name>
    <dbReference type="NCBI Taxonomy" id="390640"/>
    <lineage>
        <taxon>Bacteria</taxon>
        <taxon>Pseudomonadati</taxon>
        <taxon>Bacteroidota</taxon>
        <taxon>Flavobacteriia</taxon>
        <taxon>Flavobacteriales</taxon>
        <taxon>Flavobacteriaceae</taxon>
        <taxon>Salinimicrobium</taxon>
    </lineage>
</organism>
<dbReference type="GO" id="GO:0016787">
    <property type="term" value="F:hydrolase activity"/>
    <property type="evidence" value="ECO:0007669"/>
    <property type="project" value="UniProtKB-KW"/>
</dbReference>
<dbReference type="CDD" id="cd00077">
    <property type="entry name" value="HDc"/>
    <property type="match status" value="1"/>
</dbReference>
<feature type="transmembrane region" description="Helical" evidence="9">
    <location>
        <begin position="246"/>
        <end position="265"/>
    </location>
</feature>
<keyword evidence="8" id="KW-0175">Coiled coil</keyword>
<dbReference type="STRING" id="390640.SAMN04488034_102300"/>
<evidence type="ECO:0000256" key="2">
    <source>
        <dbReference type="ARBA" id="ARBA00022475"/>
    </source>
</evidence>
<evidence type="ECO:0000259" key="10">
    <source>
        <dbReference type="SMART" id="SM00471"/>
    </source>
</evidence>
<keyword evidence="11" id="KW-0378">Hydrolase</keyword>
<keyword evidence="6" id="KW-0051">Antiviral defense</keyword>
<dbReference type="EMBL" id="FNUG01000002">
    <property type="protein sequence ID" value="SEE76785.1"/>
    <property type="molecule type" value="Genomic_DNA"/>
</dbReference>
<evidence type="ECO:0000256" key="7">
    <source>
        <dbReference type="ARBA" id="ARBA00023136"/>
    </source>
</evidence>
<dbReference type="SMART" id="SM00471">
    <property type="entry name" value="HDc"/>
    <property type="match status" value="1"/>
</dbReference>
<keyword evidence="2" id="KW-1003">Cell membrane</keyword>
<evidence type="ECO:0000256" key="9">
    <source>
        <dbReference type="SAM" id="Phobius"/>
    </source>
</evidence>
<dbReference type="GO" id="GO:0000166">
    <property type="term" value="F:nucleotide binding"/>
    <property type="evidence" value="ECO:0007669"/>
    <property type="project" value="UniProtKB-KW"/>
</dbReference>
<evidence type="ECO:0000256" key="1">
    <source>
        <dbReference type="ARBA" id="ARBA00004236"/>
    </source>
</evidence>
<dbReference type="Proteomes" id="UP000199448">
    <property type="component" value="Unassembled WGS sequence"/>
</dbReference>
<dbReference type="InterPro" id="IPR003607">
    <property type="entry name" value="HD/PDEase_dom"/>
</dbReference>
<feature type="transmembrane region" description="Helical" evidence="9">
    <location>
        <begin position="372"/>
        <end position="394"/>
    </location>
</feature>
<dbReference type="AlphaFoldDB" id="A0A1H5LIC0"/>
<evidence type="ECO:0000256" key="8">
    <source>
        <dbReference type="SAM" id="Coils"/>
    </source>
</evidence>
<evidence type="ECO:0000256" key="5">
    <source>
        <dbReference type="ARBA" id="ARBA00022989"/>
    </source>
</evidence>
<feature type="transmembrane region" description="Helical" evidence="9">
    <location>
        <begin position="277"/>
        <end position="297"/>
    </location>
</feature>
<feature type="domain" description="HD/PDEase" evidence="10">
    <location>
        <begin position="24"/>
        <end position="138"/>
    </location>
</feature>
<dbReference type="InterPro" id="IPR006674">
    <property type="entry name" value="HD_domain"/>
</dbReference>